<protein>
    <submittedName>
        <fullName evidence="7">PLP-dependent aminotransferase family protein</fullName>
    </submittedName>
</protein>
<dbReference type="GO" id="GO:0008483">
    <property type="term" value="F:transaminase activity"/>
    <property type="evidence" value="ECO:0007669"/>
    <property type="project" value="UniProtKB-KW"/>
</dbReference>
<evidence type="ECO:0000313" key="7">
    <source>
        <dbReference type="EMBL" id="AUT65846.1"/>
    </source>
</evidence>
<comment type="similarity">
    <text evidence="1">In the C-terminal section; belongs to the class-I pyridoxal-phosphate-dependent aminotransferase family.</text>
</comment>
<dbReference type="CDD" id="cd00609">
    <property type="entry name" value="AAT_like"/>
    <property type="match status" value="1"/>
</dbReference>
<keyword evidence="4" id="KW-0238">DNA-binding</keyword>
<dbReference type="Proteomes" id="UP000243502">
    <property type="component" value="Chromosome 3"/>
</dbReference>
<dbReference type="EMBL" id="CP026113">
    <property type="protein sequence ID" value="AUT65846.1"/>
    <property type="molecule type" value="Genomic_DNA"/>
</dbReference>
<gene>
    <name evidence="7" type="ORF">C2L65_40900</name>
</gene>
<proteinExistence type="inferred from homology"/>
<keyword evidence="7" id="KW-0032">Aminotransferase</keyword>
<dbReference type="SMART" id="SM00345">
    <property type="entry name" value="HTH_GNTR"/>
    <property type="match status" value="1"/>
</dbReference>
<keyword evidence="2" id="KW-0663">Pyridoxal phosphate</keyword>
<dbReference type="GO" id="GO:0003677">
    <property type="term" value="F:DNA binding"/>
    <property type="evidence" value="ECO:0007669"/>
    <property type="project" value="UniProtKB-KW"/>
</dbReference>
<dbReference type="Gene3D" id="1.10.10.10">
    <property type="entry name" value="Winged helix-like DNA-binding domain superfamily/Winged helix DNA-binding domain"/>
    <property type="match status" value="1"/>
</dbReference>
<dbReference type="InterPro" id="IPR000524">
    <property type="entry name" value="Tscrpt_reg_HTH_GntR"/>
</dbReference>
<dbReference type="InterPro" id="IPR015424">
    <property type="entry name" value="PyrdxlP-dep_Trfase"/>
</dbReference>
<dbReference type="PANTHER" id="PTHR46577:SF1">
    <property type="entry name" value="HTH-TYPE TRANSCRIPTIONAL REGULATORY PROTEIN GABR"/>
    <property type="match status" value="1"/>
</dbReference>
<dbReference type="KEGG" id="pter:C2L65_40900"/>
<organism evidence="7 8">
    <name type="scientific">Paraburkholderia terrae</name>
    <dbReference type="NCBI Taxonomy" id="311230"/>
    <lineage>
        <taxon>Bacteria</taxon>
        <taxon>Pseudomonadati</taxon>
        <taxon>Pseudomonadota</taxon>
        <taxon>Betaproteobacteria</taxon>
        <taxon>Burkholderiales</taxon>
        <taxon>Burkholderiaceae</taxon>
        <taxon>Paraburkholderia</taxon>
    </lineage>
</organism>
<dbReference type="SUPFAM" id="SSF53383">
    <property type="entry name" value="PLP-dependent transferases"/>
    <property type="match status" value="1"/>
</dbReference>
<feature type="domain" description="HTH gntR-type" evidence="6">
    <location>
        <begin position="32"/>
        <end position="100"/>
    </location>
</feature>
<dbReference type="InterPro" id="IPR004839">
    <property type="entry name" value="Aminotransferase_I/II_large"/>
</dbReference>
<sequence>MNDRCDALAGTNRRARSTIVWSLPLGTPDPKEGLQRWLYEALRLAIVSGRLPCDSVLPGTRTLAQQYNLARGTVAAAYEQLLSEGYLVTRTGSGTRVSAALPDQRNPARPISAPSVAANAGFARESHAPWIKRLKENDPPFPLSGANTLPQPFFPHRGDIRLFPIDLWRQLHVRQLRPSRLLTLNDTSPAGLPALRAAIADHLAIARGVRVPPEQIVVIGSVQHALDLCMRLLTGPGDTVWMEDPGYVGARQIMHASGANVVDVPVDHDGLRVHDGMRDAPSAALVYVTPTRHAPLGVPLSNERRAALLRWAAANGTIIFEDDYDSEYCFRSHPLPALRSLPGADQHVVLAGTFSKLMFPSLRLAYAVLPPRLVEPFVRAASLTVRSASGLTQAVLADFLGEGHFDRHVRRTRKIYARRAHAFERAAQKHWQDLIEVQPAIAGLDVVGRLLSVDEHTAVQKLRGAGIDAAPLGRYTQHHHHPPGLVMGFAPFNEEEIERSAQQVAAVLRKAE</sequence>
<dbReference type="Gene3D" id="3.40.640.10">
    <property type="entry name" value="Type I PLP-dependent aspartate aminotransferase-like (Major domain)"/>
    <property type="match status" value="1"/>
</dbReference>
<dbReference type="PROSITE" id="PS50949">
    <property type="entry name" value="HTH_GNTR"/>
    <property type="match status" value="1"/>
</dbReference>
<evidence type="ECO:0000256" key="5">
    <source>
        <dbReference type="ARBA" id="ARBA00023163"/>
    </source>
</evidence>
<accession>A0A2I8F1W0</accession>
<evidence type="ECO:0000313" key="8">
    <source>
        <dbReference type="Proteomes" id="UP000243502"/>
    </source>
</evidence>
<reference evidence="7 8" key="1">
    <citation type="submission" date="2018-01" db="EMBL/GenBank/DDBJ databases">
        <title>Species boundaries and ecological features among Paraburkholderia terrae DSMZ17804T, P. hospita DSMZ17164T and P. caribensis DSMZ13236T.</title>
        <authorList>
            <person name="Pratama A.A."/>
        </authorList>
    </citation>
    <scope>NUCLEOTIDE SEQUENCE [LARGE SCALE GENOMIC DNA]</scope>
    <source>
        <strain evidence="7 8">DSM 17804</strain>
    </source>
</reference>
<dbReference type="InterPro" id="IPR036390">
    <property type="entry name" value="WH_DNA-bd_sf"/>
</dbReference>
<dbReference type="OrthoDB" id="9804020at2"/>
<evidence type="ECO:0000256" key="4">
    <source>
        <dbReference type="ARBA" id="ARBA00023125"/>
    </source>
</evidence>
<dbReference type="InterPro" id="IPR015421">
    <property type="entry name" value="PyrdxlP-dep_Trfase_major"/>
</dbReference>
<evidence type="ECO:0000259" key="6">
    <source>
        <dbReference type="PROSITE" id="PS50949"/>
    </source>
</evidence>
<evidence type="ECO:0000256" key="1">
    <source>
        <dbReference type="ARBA" id="ARBA00005384"/>
    </source>
</evidence>
<keyword evidence="5" id="KW-0804">Transcription</keyword>
<dbReference type="AlphaFoldDB" id="A0A2I8F1W0"/>
<dbReference type="Pfam" id="PF00155">
    <property type="entry name" value="Aminotran_1_2"/>
    <property type="match status" value="1"/>
</dbReference>
<dbReference type="GO" id="GO:0030170">
    <property type="term" value="F:pyridoxal phosphate binding"/>
    <property type="evidence" value="ECO:0007669"/>
    <property type="project" value="InterPro"/>
</dbReference>
<dbReference type="CDD" id="cd07377">
    <property type="entry name" value="WHTH_GntR"/>
    <property type="match status" value="1"/>
</dbReference>
<dbReference type="InterPro" id="IPR051446">
    <property type="entry name" value="HTH_trans_reg/aminotransferase"/>
</dbReference>
<dbReference type="InterPro" id="IPR036388">
    <property type="entry name" value="WH-like_DNA-bd_sf"/>
</dbReference>
<dbReference type="PANTHER" id="PTHR46577">
    <property type="entry name" value="HTH-TYPE TRANSCRIPTIONAL REGULATORY PROTEIN GABR"/>
    <property type="match status" value="1"/>
</dbReference>
<dbReference type="Pfam" id="PF00392">
    <property type="entry name" value="GntR"/>
    <property type="match status" value="1"/>
</dbReference>
<keyword evidence="3" id="KW-0805">Transcription regulation</keyword>
<keyword evidence="7" id="KW-0808">Transferase</keyword>
<name>A0A2I8F1W0_9BURK</name>
<dbReference type="GO" id="GO:0003700">
    <property type="term" value="F:DNA-binding transcription factor activity"/>
    <property type="evidence" value="ECO:0007669"/>
    <property type="project" value="InterPro"/>
</dbReference>
<dbReference type="SUPFAM" id="SSF46785">
    <property type="entry name" value="Winged helix' DNA-binding domain"/>
    <property type="match status" value="1"/>
</dbReference>
<evidence type="ECO:0000256" key="3">
    <source>
        <dbReference type="ARBA" id="ARBA00023015"/>
    </source>
</evidence>
<evidence type="ECO:0000256" key="2">
    <source>
        <dbReference type="ARBA" id="ARBA00022898"/>
    </source>
</evidence>